<evidence type="ECO:0000259" key="1">
    <source>
        <dbReference type="Pfam" id="PF20408"/>
    </source>
</evidence>
<keyword evidence="2" id="KW-1185">Reference proteome</keyword>
<proteinExistence type="predicted"/>
<dbReference type="SUPFAM" id="SSF53474">
    <property type="entry name" value="alpha/beta-Hydrolases"/>
    <property type="match status" value="1"/>
</dbReference>
<dbReference type="KEGG" id="caua:113108741"/>
<evidence type="ECO:0000313" key="3">
    <source>
        <dbReference type="RefSeq" id="XP_026127813.1"/>
    </source>
</evidence>
<name>A0A6P6Q2W4_CARAU</name>
<protein>
    <submittedName>
        <fullName evidence="3">Testis-expressed protein 30 isoform X1</fullName>
    </submittedName>
</protein>
<dbReference type="OrthoDB" id="6415022at2759"/>
<dbReference type="GeneID" id="113108741"/>
<dbReference type="PANTHER" id="PTHR13136:SF11">
    <property type="entry name" value="TESTIS-EXPRESSED PROTEIN 30"/>
    <property type="match status" value="1"/>
</dbReference>
<dbReference type="CTD" id="93081"/>
<organism evidence="2 3">
    <name type="scientific">Carassius auratus</name>
    <name type="common">Goldfish</name>
    <dbReference type="NCBI Taxonomy" id="7957"/>
    <lineage>
        <taxon>Eukaryota</taxon>
        <taxon>Metazoa</taxon>
        <taxon>Chordata</taxon>
        <taxon>Craniata</taxon>
        <taxon>Vertebrata</taxon>
        <taxon>Euteleostomi</taxon>
        <taxon>Actinopterygii</taxon>
        <taxon>Neopterygii</taxon>
        <taxon>Teleostei</taxon>
        <taxon>Ostariophysi</taxon>
        <taxon>Cypriniformes</taxon>
        <taxon>Cyprinidae</taxon>
        <taxon>Cyprininae</taxon>
        <taxon>Carassius</taxon>
    </lineage>
</organism>
<dbReference type="RefSeq" id="XP_026127813.1">
    <property type="nucleotide sequence ID" value="XM_026272028.1"/>
</dbReference>
<dbReference type="Pfam" id="PF20408">
    <property type="entry name" value="Abhydrolase_11"/>
    <property type="match status" value="1"/>
</dbReference>
<accession>A0A6P6Q2W4</accession>
<dbReference type="PANTHER" id="PTHR13136">
    <property type="entry name" value="TESTIS DEVELOPMENT PROTEIN PRTD"/>
    <property type="match status" value="1"/>
</dbReference>
<dbReference type="AlphaFoldDB" id="A0A6P6Q2W4"/>
<dbReference type="Proteomes" id="UP000515129">
    <property type="component" value="Chromosome 9"/>
</dbReference>
<dbReference type="Gene3D" id="3.40.50.1820">
    <property type="entry name" value="alpha/beta hydrolase"/>
    <property type="match status" value="1"/>
</dbReference>
<dbReference type="InterPro" id="IPR046879">
    <property type="entry name" value="KANL3/Tex30_Abhydrolase"/>
</dbReference>
<feature type="domain" description="KANL3/Tex30 alpha/beta hydrolase-like" evidence="1">
    <location>
        <begin position="33"/>
        <end position="174"/>
    </location>
</feature>
<dbReference type="InterPro" id="IPR029058">
    <property type="entry name" value="AB_hydrolase_fold"/>
</dbReference>
<evidence type="ECO:0000313" key="2">
    <source>
        <dbReference type="Proteomes" id="UP000515129"/>
    </source>
</evidence>
<dbReference type="InterPro" id="IPR026555">
    <property type="entry name" value="NSL3/Tex30"/>
</dbReference>
<sequence>MEFLEENVRIPFEQKELDGVLTVPADVSAGQCTAVVLTHGAGGDMRTKQLESLAHALARAGILCLRFTCRPPNLQYRIRAYSAVVEYLKTHERYAPNSLFLGGRSMGARTAVAVCKHVCDREKDAVQGVLCLSFPLHVPGKPQTYVERSHGLRALSQTSVLFVSGTADNMCQQVNTYETLAIGLGFKLESSTKCYACHEKPFCCSLGKGCKPWTHSMWQNRRISTGGSQFTDYCMGTTTQMKCIFINR</sequence>
<reference evidence="3" key="1">
    <citation type="submission" date="2025-08" db="UniProtKB">
        <authorList>
            <consortium name="RefSeq"/>
        </authorList>
    </citation>
    <scope>IDENTIFICATION</scope>
    <source>
        <strain evidence="3">Wakin</strain>
        <tissue evidence="3">Muscle</tissue>
    </source>
</reference>
<gene>
    <name evidence="3" type="primary">tex30</name>
</gene>